<evidence type="ECO:0000313" key="2">
    <source>
        <dbReference type="EMBL" id="KAH7095802.1"/>
    </source>
</evidence>
<proteinExistence type="predicted"/>
<comment type="caution">
    <text evidence="2">The sequence shown here is derived from an EMBL/GenBank/DDBJ whole genome shotgun (WGS) entry which is preliminary data.</text>
</comment>
<dbReference type="InterPro" id="IPR010730">
    <property type="entry name" value="HET"/>
</dbReference>
<evidence type="ECO:0000313" key="3">
    <source>
        <dbReference type="Proteomes" id="UP000813461"/>
    </source>
</evidence>
<dbReference type="EMBL" id="JAGMVJ010000001">
    <property type="protein sequence ID" value="KAH7095802.1"/>
    <property type="molecule type" value="Genomic_DNA"/>
</dbReference>
<protein>
    <submittedName>
        <fullName evidence="2">Heterokaryon incompatibility protein-domain-containing protein</fullName>
    </submittedName>
</protein>
<evidence type="ECO:0000259" key="1">
    <source>
        <dbReference type="Pfam" id="PF06985"/>
    </source>
</evidence>
<sequence>METVDTAERPIFDRLCSVCTTIFDGTSDRCYPRRHLNMRSLFASAKQGCHMCSLMLAELGVDVAKHLQHDLEALRFHPEDPITISFQPLQFDRGLDIQALCPGRPPTNAFHYFPDAAGHFNIGNLFCATRETGFQLHNRSSSMSNYHTKTAEQIKNWLEECDGKHSECRNMQAVTAMRPILPSRLLDLNGVPYNGQFRLVSTHGFPEDTVYATLSHCWGGQCALRLTTSNRHMLQEGFAAEHLPQTFRDSISVAIDLGIRYLWIDALCIIQDSVNDADWLFEAAIMGDVYANSYITIAASSSPNSTAGLFHRRNPLVLWPCGVTADLGHPNMDVSDLVVGSFCWGQSHHFQPLTNRAWAYQEWALSKRLVHFCHDQIRWECFCLTACEVYPGECKNTKGQRSVKGTIAALSKLSIGEAALGDNNHYLWNEIRANYSRQILTRPSDRLIAFSGIARVVHRLLGRSPQDYFAGHWKPGLLKELLWTSESDESQARNLSPYIAPTWSWASHCPVSMSHSLISREYFYHAKVLEATTVPVDDVFGALQSAKLLLRCKICVVTLVPGMALAYQKGRECHVTSINGSPARCNGRLFEDCATTAPNSREVPRSFCYIPITTEHISPDKSIYGLLVERVPDSGNQYARIGMLAIDLELWLYLDPEPRRVAELLEISLAEDLEAGSQDEEGVGTQVIELI</sequence>
<keyword evidence="3" id="KW-1185">Reference proteome</keyword>
<name>A0A8K0RL33_9PLEO</name>
<dbReference type="AlphaFoldDB" id="A0A8K0RL33"/>
<accession>A0A8K0RL33</accession>
<dbReference type="PANTHER" id="PTHR33112:SF10">
    <property type="entry name" value="TOL"/>
    <property type="match status" value="1"/>
</dbReference>
<organism evidence="2 3">
    <name type="scientific">Paraphoma chrysanthemicola</name>
    <dbReference type="NCBI Taxonomy" id="798071"/>
    <lineage>
        <taxon>Eukaryota</taxon>
        <taxon>Fungi</taxon>
        <taxon>Dikarya</taxon>
        <taxon>Ascomycota</taxon>
        <taxon>Pezizomycotina</taxon>
        <taxon>Dothideomycetes</taxon>
        <taxon>Pleosporomycetidae</taxon>
        <taxon>Pleosporales</taxon>
        <taxon>Pleosporineae</taxon>
        <taxon>Phaeosphaeriaceae</taxon>
        <taxon>Paraphoma</taxon>
    </lineage>
</organism>
<dbReference type="Pfam" id="PF06985">
    <property type="entry name" value="HET"/>
    <property type="match status" value="1"/>
</dbReference>
<feature type="domain" description="Heterokaryon incompatibility" evidence="1">
    <location>
        <begin position="211"/>
        <end position="362"/>
    </location>
</feature>
<gene>
    <name evidence="2" type="ORF">FB567DRAFT_40474</name>
</gene>
<reference evidence="2" key="1">
    <citation type="journal article" date="2021" name="Nat. Commun.">
        <title>Genetic determinants of endophytism in the Arabidopsis root mycobiome.</title>
        <authorList>
            <person name="Mesny F."/>
            <person name="Miyauchi S."/>
            <person name="Thiergart T."/>
            <person name="Pickel B."/>
            <person name="Atanasova L."/>
            <person name="Karlsson M."/>
            <person name="Huettel B."/>
            <person name="Barry K.W."/>
            <person name="Haridas S."/>
            <person name="Chen C."/>
            <person name="Bauer D."/>
            <person name="Andreopoulos W."/>
            <person name="Pangilinan J."/>
            <person name="LaButti K."/>
            <person name="Riley R."/>
            <person name="Lipzen A."/>
            <person name="Clum A."/>
            <person name="Drula E."/>
            <person name="Henrissat B."/>
            <person name="Kohler A."/>
            <person name="Grigoriev I.V."/>
            <person name="Martin F.M."/>
            <person name="Hacquard S."/>
        </authorList>
    </citation>
    <scope>NUCLEOTIDE SEQUENCE</scope>
    <source>
        <strain evidence="2">MPI-SDFR-AT-0120</strain>
    </source>
</reference>
<dbReference type="Proteomes" id="UP000813461">
    <property type="component" value="Unassembled WGS sequence"/>
</dbReference>
<dbReference type="PANTHER" id="PTHR33112">
    <property type="entry name" value="DOMAIN PROTEIN, PUTATIVE-RELATED"/>
    <property type="match status" value="1"/>
</dbReference>
<dbReference type="OrthoDB" id="5386922at2759"/>